<feature type="domain" description="GP-PDE" evidence="1">
    <location>
        <begin position="32"/>
        <end position="271"/>
    </location>
</feature>
<evidence type="ECO:0000313" key="3">
    <source>
        <dbReference type="Proteomes" id="UP001500575"/>
    </source>
</evidence>
<dbReference type="CDD" id="cd08561">
    <property type="entry name" value="GDPD_cytoplasmic_ScUgpQ2_like"/>
    <property type="match status" value="1"/>
</dbReference>
<organism evidence="2 3">
    <name type="scientific">Nocardioides bigeumensis</name>
    <dbReference type="NCBI Taxonomy" id="433657"/>
    <lineage>
        <taxon>Bacteria</taxon>
        <taxon>Bacillati</taxon>
        <taxon>Actinomycetota</taxon>
        <taxon>Actinomycetes</taxon>
        <taxon>Propionibacteriales</taxon>
        <taxon>Nocardioidaceae</taxon>
        <taxon>Nocardioides</taxon>
    </lineage>
</organism>
<gene>
    <name evidence="2" type="ORF">GCM10009843_14350</name>
</gene>
<reference evidence="2 3" key="1">
    <citation type="journal article" date="2019" name="Int. J. Syst. Evol. Microbiol.">
        <title>The Global Catalogue of Microorganisms (GCM) 10K type strain sequencing project: providing services to taxonomists for standard genome sequencing and annotation.</title>
        <authorList>
            <consortium name="The Broad Institute Genomics Platform"/>
            <consortium name="The Broad Institute Genome Sequencing Center for Infectious Disease"/>
            <person name="Wu L."/>
            <person name="Ma J."/>
        </authorList>
    </citation>
    <scope>NUCLEOTIDE SEQUENCE [LARGE SCALE GENOMIC DNA]</scope>
    <source>
        <strain evidence="2 3">JCM 16021</strain>
    </source>
</reference>
<name>A0ABN2Y3V4_9ACTN</name>
<comment type="caution">
    <text evidence="2">The sequence shown here is derived from an EMBL/GenBank/DDBJ whole genome shotgun (WGS) entry which is preliminary data.</text>
</comment>
<dbReference type="EMBL" id="BAAAQQ010000007">
    <property type="protein sequence ID" value="GAA2120717.1"/>
    <property type="molecule type" value="Genomic_DNA"/>
</dbReference>
<dbReference type="Gene3D" id="3.20.20.190">
    <property type="entry name" value="Phosphatidylinositol (PI) phosphodiesterase"/>
    <property type="match status" value="1"/>
</dbReference>
<proteinExistence type="predicted"/>
<dbReference type="PANTHER" id="PTHR43805">
    <property type="entry name" value="GLYCEROPHOSPHORYL DIESTER PHOSPHODIESTERASE"/>
    <property type="match status" value="1"/>
</dbReference>
<evidence type="ECO:0000259" key="1">
    <source>
        <dbReference type="PROSITE" id="PS51704"/>
    </source>
</evidence>
<dbReference type="Pfam" id="PF03009">
    <property type="entry name" value="GDPD"/>
    <property type="match status" value="1"/>
</dbReference>
<dbReference type="SUPFAM" id="SSF51695">
    <property type="entry name" value="PLC-like phosphodiesterases"/>
    <property type="match status" value="1"/>
</dbReference>
<dbReference type="InterPro" id="IPR017946">
    <property type="entry name" value="PLC-like_Pdiesterase_TIM-brl"/>
</dbReference>
<dbReference type="PROSITE" id="PS51704">
    <property type="entry name" value="GP_PDE"/>
    <property type="match status" value="1"/>
</dbReference>
<sequence>MAARRTSRRVGGTSPVTGFAYLDARHDEGSGILAFAHRGGATHPDVVGLENTLHAFAHARGLGYGYLETDVHVTSDGVLLAFHDAILDRVTDRTGSVASTTYAEVQAALIGGREQVPTFEELVDAFPDARFNIDIKAAGAVALLAAFIEARGLQDRVLVGSFSRRRLQEFRRLTRGRVPTSAAPLEVAAFLLLPSGRLADRVTGRQVSALQVPHRRGRLVVASRGLVRRAHAAGKHVHVWTVDEPDEMHALIDRGVDGLMTDRTDILKAVLTERGQWRGPQQMGDSDE</sequence>
<protein>
    <submittedName>
        <fullName evidence="2">Glycerophosphodiester phosphodiesterase</fullName>
    </submittedName>
</protein>
<accession>A0ABN2Y3V4</accession>
<evidence type="ECO:0000313" key="2">
    <source>
        <dbReference type="EMBL" id="GAA2120717.1"/>
    </source>
</evidence>
<dbReference type="RefSeq" id="WP_344302996.1">
    <property type="nucleotide sequence ID" value="NZ_BAAAQQ010000007.1"/>
</dbReference>
<dbReference type="PANTHER" id="PTHR43805:SF1">
    <property type="entry name" value="GP-PDE DOMAIN-CONTAINING PROTEIN"/>
    <property type="match status" value="1"/>
</dbReference>
<dbReference type="InterPro" id="IPR030395">
    <property type="entry name" value="GP_PDE_dom"/>
</dbReference>
<keyword evidence="3" id="KW-1185">Reference proteome</keyword>
<dbReference type="Proteomes" id="UP001500575">
    <property type="component" value="Unassembled WGS sequence"/>
</dbReference>